<sequence length="156" mass="16999">MAAMKATQNPPTIVISQETTPADLLRGAAQYLTRYGWLQGDFFDLLAEANFPPACSLGAIKFAAYGRPFLDSDNFLSDIDPVDDQLADNAIRAMRVLASHLCPEYENIDSFAYQVSAIDVVAGWNDEDGRTLTEVIEALNDAANDWEATHPTGGAR</sequence>
<dbReference type="EMBL" id="JAMYJR010000013">
    <property type="protein sequence ID" value="MCO8271530.1"/>
    <property type="molecule type" value="Genomic_DNA"/>
</dbReference>
<evidence type="ECO:0000313" key="1">
    <source>
        <dbReference type="EMBL" id="MCO8271530.1"/>
    </source>
</evidence>
<accession>A0ABT1DL46</accession>
<comment type="caution">
    <text evidence="1">The sequence shown here is derived from an EMBL/GenBank/DDBJ whole genome shotgun (WGS) entry which is preliminary data.</text>
</comment>
<dbReference type="InterPro" id="IPR045677">
    <property type="entry name" value="DUF6197"/>
</dbReference>
<name>A0ABT1DL46_9ACTN</name>
<keyword evidence="2" id="KW-1185">Reference proteome</keyword>
<organism evidence="1 2">
    <name type="scientific">Paractinoplanes aksuensis</name>
    <dbReference type="NCBI Taxonomy" id="2939490"/>
    <lineage>
        <taxon>Bacteria</taxon>
        <taxon>Bacillati</taxon>
        <taxon>Actinomycetota</taxon>
        <taxon>Actinomycetes</taxon>
        <taxon>Micromonosporales</taxon>
        <taxon>Micromonosporaceae</taxon>
        <taxon>Paractinoplanes</taxon>
    </lineage>
</organism>
<proteinExistence type="predicted"/>
<evidence type="ECO:0000313" key="2">
    <source>
        <dbReference type="Proteomes" id="UP001523369"/>
    </source>
</evidence>
<dbReference type="Proteomes" id="UP001523369">
    <property type="component" value="Unassembled WGS sequence"/>
</dbReference>
<reference evidence="1 2" key="1">
    <citation type="submission" date="2022-06" db="EMBL/GenBank/DDBJ databases">
        <title>New Species of the Genus Actinoplanes, ActinopZanes ferrugineus.</title>
        <authorList>
            <person name="Ding P."/>
        </authorList>
    </citation>
    <scope>NUCLEOTIDE SEQUENCE [LARGE SCALE GENOMIC DNA]</scope>
    <source>
        <strain evidence="1 2">TRM88003</strain>
    </source>
</reference>
<dbReference type="Pfam" id="PF19698">
    <property type="entry name" value="DUF6197"/>
    <property type="match status" value="1"/>
</dbReference>
<gene>
    <name evidence="1" type="ORF">M1L60_13100</name>
</gene>
<protein>
    <submittedName>
        <fullName evidence="1">Uncharacterized protein</fullName>
    </submittedName>
</protein>